<evidence type="ECO:0000256" key="1">
    <source>
        <dbReference type="PROSITE-ProRule" id="PRU00330"/>
    </source>
</evidence>
<dbReference type="SMART" id="SM00182">
    <property type="entry name" value="CULLIN"/>
    <property type="match status" value="1"/>
</dbReference>
<dbReference type="InterPro" id="IPR036390">
    <property type="entry name" value="WH_DNA-bd_sf"/>
</dbReference>
<sequence length="318" mass="36570">MLLFKHVQEKDVFERYYKQHLAKRLLLNKSGSNDAEKYMISKLKDECGSIYTKKLEGMFADIDGDVEISVAVLTAVHWPTSSHISPCKLPDGLGETFAHYQAFYVGKHNGRKIELYPILGSADVQAAFYNNLDNGSVKADVKILNVTVYTMVVLMCFNDNPVLKFSELLGDTNIQEKELERCLQSLAMGKATQRILCRKGSGKVIELSDEFSVNDKFSSKLRRIKVQPVSIRESEPEVVETRQKIDEERKHEIEASIVRVMKSRKELNHNDLFTEVVNQLKSRFSPDPLLFKKRIESLIEREYLNRHNDSNRIYTYIA</sequence>
<dbReference type="Gene3D" id="1.10.10.10">
    <property type="entry name" value="Winged helix-like DNA-binding domain superfamily/Winged helix DNA-binding domain"/>
    <property type="match status" value="1"/>
</dbReference>
<protein>
    <submittedName>
        <fullName evidence="5">Cullin family profile domain-containing protein</fullName>
    </submittedName>
</protein>
<dbReference type="FunFam" id="1.10.10.10:FF:000091">
    <property type="entry name" value="Cullin 3"/>
    <property type="match status" value="1"/>
</dbReference>
<keyword evidence="4" id="KW-1185">Reference proteome</keyword>
<proteinExistence type="inferred from homology"/>
<dbReference type="WBParaSite" id="jg25160">
    <property type="protein sequence ID" value="jg25160"/>
    <property type="gene ID" value="jg25160"/>
</dbReference>
<name>A0A915E2H3_9BILA</name>
<dbReference type="Pfam" id="PF00888">
    <property type="entry name" value="Cullin"/>
    <property type="match status" value="1"/>
</dbReference>
<dbReference type="AlphaFoldDB" id="A0A915E2H3"/>
<reference evidence="5" key="1">
    <citation type="submission" date="2022-11" db="UniProtKB">
        <authorList>
            <consortium name="WormBaseParasite"/>
        </authorList>
    </citation>
    <scope>IDENTIFICATION</scope>
</reference>
<feature type="domain" description="Cullin family profile" evidence="3">
    <location>
        <begin position="1"/>
        <end position="187"/>
    </location>
</feature>
<dbReference type="GO" id="GO:0031625">
    <property type="term" value="F:ubiquitin protein ligase binding"/>
    <property type="evidence" value="ECO:0007669"/>
    <property type="project" value="InterPro"/>
</dbReference>
<evidence type="ECO:0000313" key="4">
    <source>
        <dbReference type="Proteomes" id="UP000887574"/>
    </source>
</evidence>
<dbReference type="InterPro" id="IPR019559">
    <property type="entry name" value="Cullin_neddylation_domain"/>
</dbReference>
<dbReference type="SUPFAM" id="SSF75632">
    <property type="entry name" value="Cullin homology domain"/>
    <property type="match status" value="1"/>
</dbReference>
<evidence type="ECO:0000259" key="3">
    <source>
        <dbReference type="PROSITE" id="PS50069"/>
    </source>
</evidence>
<dbReference type="InterPro" id="IPR016158">
    <property type="entry name" value="Cullin_homology"/>
</dbReference>
<accession>A0A915E2H3</accession>
<dbReference type="Pfam" id="PF10557">
    <property type="entry name" value="Cullin_Nedd8"/>
    <property type="match status" value="1"/>
</dbReference>
<dbReference type="Pfam" id="PF26557">
    <property type="entry name" value="Cullin_AB"/>
    <property type="match status" value="1"/>
</dbReference>
<dbReference type="SMART" id="SM00884">
    <property type="entry name" value="Cullin_Nedd8"/>
    <property type="match status" value="1"/>
</dbReference>
<dbReference type="Gene3D" id="1.20.1310.10">
    <property type="entry name" value="Cullin Repeats"/>
    <property type="match status" value="1"/>
</dbReference>
<dbReference type="SUPFAM" id="SSF46785">
    <property type="entry name" value="Winged helix' DNA-binding domain"/>
    <property type="match status" value="1"/>
</dbReference>
<evidence type="ECO:0000256" key="2">
    <source>
        <dbReference type="RuleBase" id="RU003829"/>
    </source>
</evidence>
<dbReference type="InterPro" id="IPR036388">
    <property type="entry name" value="WH-like_DNA-bd_sf"/>
</dbReference>
<dbReference type="InterPro" id="IPR059120">
    <property type="entry name" value="Cullin-like_AB"/>
</dbReference>
<dbReference type="Proteomes" id="UP000887574">
    <property type="component" value="Unplaced"/>
</dbReference>
<dbReference type="InterPro" id="IPR001373">
    <property type="entry name" value="Cullin_N"/>
</dbReference>
<dbReference type="PANTHER" id="PTHR11932">
    <property type="entry name" value="CULLIN"/>
    <property type="match status" value="1"/>
</dbReference>
<evidence type="ECO:0000313" key="5">
    <source>
        <dbReference type="WBParaSite" id="jg25160"/>
    </source>
</evidence>
<organism evidence="4 5">
    <name type="scientific">Ditylenchus dipsaci</name>
    <dbReference type="NCBI Taxonomy" id="166011"/>
    <lineage>
        <taxon>Eukaryota</taxon>
        <taxon>Metazoa</taxon>
        <taxon>Ecdysozoa</taxon>
        <taxon>Nematoda</taxon>
        <taxon>Chromadorea</taxon>
        <taxon>Rhabditida</taxon>
        <taxon>Tylenchina</taxon>
        <taxon>Tylenchomorpha</taxon>
        <taxon>Sphaerularioidea</taxon>
        <taxon>Anguinidae</taxon>
        <taxon>Anguininae</taxon>
        <taxon>Ditylenchus</taxon>
    </lineage>
</organism>
<dbReference type="InterPro" id="IPR036317">
    <property type="entry name" value="Cullin_homology_sf"/>
</dbReference>
<dbReference type="InterPro" id="IPR045093">
    <property type="entry name" value="Cullin"/>
</dbReference>
<dbReference type="GO" id="GO:0006511">
    <property type="term" value="P:ubiquitin-dependent protein catabolic process"/>
    <property type="evidence" value="ECO:0007669"/>
    <property type="project" value="InterPro"/>
</dbReference>
<dbReference type="PROSITE" id="PS50069">
    <property type="entry name" value="CULLIN_2"/>
    <property type="match status" value="1"/>
</dbReference>
<dbReference type="Gene3D" id="3.30.230.130">
    <property type="entry name" value="Cullin, Chain C, Domain 2"/>
    <property type="match status" value="1"/>
</dbReference>
<comment type="similarity">
    <text evidence="1 2">Belongs to the cullin family.</text>
</comment>